<dbReference type="Gene3D" id="2.70.98.10">
    <property type="match status" value="1"/>
</dbReference>
<dbReference type="Proteomes" id="UP000053621">
    <property type="component" value="Unassembled WGS sequence"/>
</dbReference>
<protein>
    <submittedName>
        <fullName evidence="1">DUF4432 domain-containing protein</fullName>
    </submittedName>
</protein>
<dbReference type="GO" id="GO:0005975">
    <property type="term" value="P:carbohydrate metabolic process"/>
    <property type="evidence" value="ECO:0007669"/>
    <property type="project" value="InterPro"/>
</dbReference>
<dbReference type="InterPro" id="IPR014718">
    <property type="entry name" value="GH-type_carb-bd"/>
</dbReference>
<dbReference type="RefSeq" id="WP_084816481.1">
    <property type="nucleotide sequence ID" value="NZ_LOPW02000018.1"/>
</dbReference>
<dbReference type="GO" id="GO:0003824">
    <property type="term" value="F:catalytic activity"/>
    <property type="evidence" value="ECO:0007669"/>
    <property type="project" value="InterPro"/>
</dbReference>
<dbReference type="InterPro" id="IPR027839">
    <property type="entry name" value="DUF4432"/>
</dbReference>
<dbReference type="InterPro" id="IPR011013">
    <property type="entry name" value="Gal_mutarotase_sf_dom"/>
</dbReference>
<accession>A0A2P4NM29</accession>
<comment type="caution">
    <text evidence="1">The sequence shown here is derived from an EMBL/GenBank/DDBJ whole genome shotgun (WGS) entry which is preliminary data.</text>
</comment>
<keyword evidence="2" id="KW-1185">Reference proteome</keyword>
<reference evidence="1" key="1">
    <citation type="submission" date="2017-08" db="EMBL/GenBank/DDBJ databases">
        <title>Haloferax marisrubri sp. nov., isolated from the Discovery deep brine-seawater interface in the Red Sea.</title>
        <authorList>
            <person name="Zhang G."/>
            <person name="Stingl U."/>
        </authorList>
    </citation>
    <scope>NUCLEOTIDE SEQUENCE [LARGE SCALE GENOMIC DNA]</scope>
    <source>
        <strain evidence="1">SB3</strain>
    </source>
</reference>
<dbReference type="Pfam" id="PF14486">
    <property type="entry name" value="DUF4432"/>
    <property type="match status" value="1"/>
</dbReference>
<dbReference type="SUPFAM" id="SSF74650">
    <property type="entry name" value="Galactose mutarotase-like"/>
    <property type="match status" value="1"/>
</dbReference>
<organism evidence="1 2">
    <name type="scientific">Haloferax marisrubri</name>
    <dbReference type="NCBI Taxonomy" id="1544719"/>
    <lineage>
        <taxon>Archaea</taxon>
        <taxon>Methanobacteriati</taxon>
        <taxon>Methanobacteriota</taxon>
        <taxon>Stenosarchaea group</taxon>
        <taxon>Halobacteria</taxon>
        <taxon>Halobacteriales</taxon>
        <taxon>Haloferacaceae</taxon>
        <taxon>Haloferax</taxon>
    </lineage>
</organism>
<evidence type="ECO:0000313" key="1">
    <source>
        <dbReference type="EMBL" id="POG54158.1"/>
    </source>
</evidence>
<name>A0A2P4NM29_9EURY</name>
<dbReference type="OrthoDB" id="302373at2157"/>
<sequence>MTRTIERTAYGGMRTVTLETESLSVDVLPDKGADIVAVRPRDSENILFEAPHNWQSLDGPYRPSTYDGTAWMDHYPGGWQDCLPLAGVGGSAQGATYGLHGETPFMGWDIEFPNQPSAVAALDCFVELVRYPVRVKRRMELQGSEIRIEWDVENESECSLPVVWLQHIAFGEPLLSPESVIELPESLVTVDNEPQGESELIPGEQFKWPVSTDGVDLSAISGPNSRIHDLSYIHTLSDGTYTVKNPSADLAVTVAFDTDVFDSLWCWRSYGGYTDSPFFGREYVLGLEPATGWPAANIPESQGEDGTGTLLTLGPKETLSTWLTLDVSSPSN</sequence>
<dbReference type="GO" id="GO:0030246">
    <property type="term" value="F:carbohydrate binding"/>
    <property type="evidence" value="ECO:0007669"/>
    <property type="project" value="InterPro"/>
</dbReference>
<proteinExistence type="predicted"/>
<dbReference type="EMBL" id="LOPW02000018">
    <property type="protein sequence ID" value="POG54158.1"/>
    <property type="molecule type" value="Genomic_DNA"/>
</dbReference>
<evidence type="ECO:0000313" key="2">
    <source>
        <dbReference type="Proteomes" id="UP000053621"/>
    </source>
</evidence>
<gene>
    <name evidence="1" type="ORF">AUR65_015930</name>
</gene>
<dbReference type="AlphaFoldDB" id="A0A2P4NM29"/>